<dbReference type="Pfam" id="PF07378">
    <property type="entry name" value="FlbT"/>
    <property type="match status" value="1"/>
</dbReference>
<sequence>MPLKLSLKPGEKVLIGSAVVANGPHKNELVILNRVPVLREKEIITPEEADTPAKKLYVTILNMYVNPDREREFHQVYFLLLNQLVHMSTDMRMIDLVLDVSKRIIAGDHYRALKLCRKLIDHESEVQENAQA</sequence>
<dbReference type="GO" id="GO:0006402">
    <property type="term" value="P:mRNA catabolic process"/>
    <property type="evidence" value="ECO:0007669"/>
    <property type="project" value="InterPro"/>
</dbReference>
<dbReference type="Proteomes" id="UP000217076">
    <property type="component" value="Unassembled WGS sequence"/>
</dbReference>
<dbReference type="InterPro" id="IPR009967">
    <property type="entry name" value="Flagellum_FlbT"/>
</dbReference>
<keyword evidence="1" id="KW-0678">Repressor</keyword>
<keyword evidence="3" id="KW-0694">RNA-binding</keyword>
<dbReference type="OrthoDB" id="8561314at2"/>
<evidence type="ECO:0000256" key="1">
    <source>
        <dbReference type="ARBA" id="ARBA00022491"/>
    </source>
</evidence>
<keyword evidence="4" id="KW-0282">Flagellum</keyword>
<evidence type="ECO:0000256" key="3">
    <source>
        <dbReference type="ARBA" id="ARBA00022884"/>
    </source>
</evidence>
<gene>
    <name evidence="4" type="ORF">SAMN05421742_10691</name>
</gene>
<name>A0A1G8BQ70_9PROT</name>
<dbReference type="EMBL" id="FNCV01000006">
    <property type="protein sequence ID" value="SDH35208.1"/>
    <property type="molecule type" value="Genomic_DNA"/>
</dbReference>
<reference evidence="5" key="1">
    <citation type="submission" date="2016-10" db="EMBL/GenBank/DDBJ databases">
        <authorList>
            <person name="Varghese N."/>
            <person name="Submissions S."/>
        </authorList>
    </citation>
    <scope>NUCLEOTIDE SEQUENCE [LARGE SCALE GENOMIC DNA]</scope>
    <source>
        <strain evidence="5">930I</strain>
    </source>
</reference>
<dbReference type="AlphaFoldDB" id="A0A1G8BQ70"/>
<dbReference type="GO" id="GO:0044781">
    <property type="term" value="P:bacterial-type flagellum organization"/>
    <property type="evidence" value="ECO:0007669"/>
    <property type="project" value="UniProtKB-KW"/>
</dbReference>
<organism evidence="4 5">
    <name type="scientific">Roseospirillum parvum</name>
    <dbReference type="NCBI Taxonomy" id="83401"/>
    <lineage>
        <taxon>Bacteria</taxon>
        <taxon>Pseudomonadati</taxon>
        <taxon>Pseudomonadota</taxon>
        <taxon>Alphaproteobacteria</taxon>
        <taxon>Rhodospirillales</taxon>
        <taxon>Rhodospirillaceae</taxon>
        <taxon>Roseospirillum</taxon>
    </lineage>
</organism>
<dbReference type="GO" id="GO:1902209">
    <property type="term" value="P:negative regulation of bacterial-type flagellum assembly"/>
    <property type="evidence" value="ECO:0007669"/>
    <property type="project" value="InterPro"/>
</dbReference>
<evidence type="ECO:0000256" key="2">
    <source>
        <dbReference type="ARBA" id="ARBA00022795"/>
    </source>
</evidence>
<evidence type="ECO:0000313" key="5">
    <source>
        <dbReference type="Proteomes" id="UP000217076"/>
    </source>
</evidence>
<dbReference type="GO" id="GO:0048027">
    <property type="term" value="F:mRNA 5'-UTR binding"/>
    <property type="evidence" value="ECO:0007669"/>
    <property type="project" value="InterPro"/>
</dbReference>
<protein>
    <submittedName>
        <fullName evidence="4">Flagellar protein FlbT</fullName>
    </submittedName>
</protein>
<dbReference type="RefSeq" id="WP_092619397.1">
    <property type="nucleotide sequence ID" value="NZ_FNCV01000006.1"/>
</dbReference>
<keyword evidence="4" id="KW-0966">Cell projection</keyword>
<accession>A0A1G8BQ70</accession>
<keyword evidence="2" id="KW-1005">Bacterial flagellum biogenesis</keyword>
<proteinExistence type="predicted"/>
<keyword evidence="4" id="KW-0969">Cilium</keyword>
<keyword evidence="5" id="KW-1185">Reference proteome</keyword>
<evidence type="ECO:0000313" key="4">
    <source>
        <dbReference type="EMBL" id="SDH35208.1"/>
    </source>
</evidence>
<dbReference type="STRING" id="83401.SAMN05421742_10691"/>